<evidence type="ECO:0000256" key="5">
    <source>
        <dbReference type="ARBA" id="ARBA00022448"/>
    </source>
</evidence>
<reference evidence="11 12" key="1">
    <citation type="submission" date="2019-03" db="EMBL/GenBank/DDBJ databases">
        <title>Genomic analyses of the natural microbiome of Caenorhabditis elegans.</title>
        <authorList>
            <person name="Samuel B."/>
        </authorList>
    </citation>
    <scope>NUCLEOTIDE SEQUENCE [LARGE SCALE GENOMIC DNA]</scope>
    <source>
        <strain evidence="11 12">JUb89</strain>
    </source>
</reference>
<feature type="transmembrane region" description="Helical" evidence="10">
    <location>
        <begin position="59"/>
        <end position="80"/>
    </location>
</feature>
<dbReference type="NCBIfam" id="TIGR01528">
    <property type="entry name" value="NMN_trans_PnuC"/>
    <property type="match status" value="1"/>
</dbReference>
<name>A0A4R1Y187_ACICA</name>
<feature type="transmembrane region" description="Helical" evidence="10">
    <location>
        <begin position="6"/>
        <end position="29"/>
    </location>
</feature>
<evidence type="ECO:0000313" key="12">
    <source>
        <dbReference type="Proteomes" id="UP000294963"/>
    </source>
</evidence>
<keyword evidence="9 10" id="KW-0472">Membrane</keyword>
<evidence type="ECO:0000256" key="6">
    <source>
        <dbReference type="ARBA" id="ARBA00022475"/>
    </source>
</evidence>
<evidence type="ECO:0000256" key="3">
    <source>
        <dbReference type="ARBA" id="ARBA00006669"/>
    </source>
</evidence>
<feature type="transmembrane region" description="Helical" evidence="10">
    <location>
        <begin position="149"/>
        <end position="165"/>
    </location>
</feature>
<evidence type="ECO:0000256" key="2">
    <source>
        <dbReference type="ARBA" id="ARBA00004651"/>
    </source>
</evidence>
<dbReference type="PANTHER" id="PTHR36122:SF2">
    <property type="entry name" value="NICOTINAMIDE RIBOSIDE TRANSPORTER PNUC"/>
    <property type="match status" value="1"/>
</dbReference>
<evidence type="ECO:0000256" key="1">
    <source>
        <dbReference type="ARBA" id="ARBA00002672"/>
    </source>
</evidence>
<dbReference type="EMBL" id="SLVJ01000014">
    <property type="protein sequence ID" value="TCM65773.1"/>
    <property type="molecule type" value="Genomic_DNA"/>
</dbReference>
<organism evidence="11 12">
    <name type="scientific">Acinetobacter calcoaceticus</name>
    <dbReference type="NCBI Taxonomy" id="471"/>
    <lineage>
        <taxon>Bacteria</taxon>
        <taxon>Pseudomonadati</taxon>
        <taxon>Pseudomonadota</taxon>
        <taxon>Gammaproteobacteria</taxon>
        <taxon>Moraxellales</taxon>
        <taxon>Moraxellaceae</taxon>
        <taxon>Acinetobacter</taxon>
        <taxon>Acinetobacter calcoaceticus/baumannii complex</taxon>
    </lineage>
</organism>
<dbReference type="GO" id="GO:0034257">
    <property type="term" value="F:nicotinamide riboside transmembrane transporter activity"/>
    <property type="evidence" value="ECO:0007669"/>
    <property type="project" value="InterPro"/>
</dbReference>
<sequence length="214" mass="24243">MSPLDVFAVLVSMMSPLEAFAVLVSILGVSLTIRRSIWCWMVNLVAVSLYAYLFYEVKLYGEVILQTIFMGMNVYGFYHWSQAKQHDHEIRIAVLGMPKALLQIGMAVVGGLAFGSILHFFTDAAVPFLDAQLAAFSLLGTYWTSQKHIATWMLWVVVDIIYVGMFSYKELYLTAVLYGLFVGLAGFGWWQWLQVKNKQQGQQQSKALKYNAEI</sequence>
<accession>A0A4R1Y187</accession>
<feature type="transmembrane region" description="Helical" evidence="10">
    <location>
        <begin position="36"/>
        <end position="53"/>
    </location>
</feature>
<keyword evidence="8 10" id="KW-1133">Transmembrane helix</keyword>
<dbReference type="PANTHER" id="PTHR36122">
    <property type="entry name" value="NICOTINAMIDE RIBOSIDE TRANSPORTER PNUC"/>
    <property type="match status" value="1"/>
</dbReference>
<gene>
    <name evidence="11" type="ORF">EC844_11410</name>
</gene>
<evidence type="ECO:0000256" key="4">
    <source>
        <dbReference type="ARBA" id="ARBA00017522"/>
    </source>
</evidence>
<comment type="function">
    <text evidence="1">Required for nicotinamide riboside transport across the inner membrane.</text>
</comment>
<dbReference type="Proteomes" id="UP000294963">
    <property type="component" value="Unassembled WGS sequence"/>
</dbReference>
<dbReference type="AlphaFoldDB" id="A0A4R1Y187"/>
<feature type="transmembrane region" description="Helical" evidence="10">
    <location>
        <begin position="100"/>
        <end position="118"/>
    </location>
</feature>
<dbReference type="Pfam" id="PF04973">
    <property type="entry name" value="NMN_transporter"/>
    <property type="match status" value="1"/>
</dbReference>
<evidence type="ECO:0000256" key="9">
    <source>
        <dbReference type="ARBA" id="ARBA00023136"/>
    </source>
</evidence>
<protein>
    <recommendedName>
        <fullName evidence="4">Nicotinamide riboside transporter PnuC</fullName>
    </recommendedName>
</protein>
<keyword evidence="7 10" id="KW-0812">Transmembrane</keyword>
<feature type="transmembrane region" description="Helical" evidence="10">
    <location>
        <begin position="171"/>
        <end position="190"/>
    </location>
</feature>
<evidence type="ECO:0000256" key="7">
    <source>
        <dbReference type="ARBA" id="ARBA00022692"/>
    </source>
</evidence>
<evidence type="ECO:0000256" key="8">
    <source>
        <dbReference type="ARBA" id="ARBA00022989"/>
    </source>
</evidence>
<comment type="similarity">
    <text evidence="3">Belongs to the nicotinamide ribonucleoside (NR) uptake permease (TC 4.B.1) family.</text>
</comment>
<keyword evidence="12" id="KW-1185">Reference proteome</keyword>
<proteinExistence type="inferred from homology"/>
<keyword evidence="6" id="KW-1003">Cell membrane</keyword>
<dbReference type="InterPro" id="IPR006419">
    <property type="entry name" value="NMN_transpt_PnuC"/>
</dbReference>
<evidence type="ECO:0000313" key="11">
    <source>
        <dbReference type="EMBL" id="TCM65773.1"/>
    </source>
</evidence>
<comment type="subcellular location">
    <subcellularLocation>
        <location evidence="2">Cell membrane</location>
        <topology evidence="2">Multi-pass membrane protein</topology>
    </subcellularLocation>
</comment>
<comment type="caution">
    <text evidence="11">The sequence shown here is derived from an EMBL/GenBank/DDBJ whole genome shotgun (WGS) entry which is preliminary data.</text>
</comment>
<dbReference type="GO" id="GO:0005886">
    <property type="term" value="C:plasma membrane"/>
    <property type="evidence" value="ECO:0007669"/>
    <property type="project" value="UniProtKB-SubCell"/>
</dbReference>
<keyword evidence="5" id="KW-0813">Transport</keyword>
<evidence type="ECO:0000256" key="10">
    <source>
        <dbReference type="SAM" id="Phobius"/>
    </source>
</evidence>